<evidence type="ECO:0000256" key="8">
    <source>
        <dbReference type="ARBA" id="ARBA00023200"/>
    </source>
</evidence>
<dbReference type="CDD" id="cd00737">
    <property type="entry name" value="lyz_endolysin_autolysin"/>
    <property type="match status" value="1"/>
</dbReference>
<keyword evidence="5 10" id="KW-0378">Hydrolase</keyword>
<keyword evidence="4 10" id="KW-0081">Bacteriolytic enzyme</keyword>
<evidence type="ECO:0000256" key="10">
    <source>
        <dbReference type="HAMAP-Rule" id="MF_04110"/>
    </source>
</evidence>
<dbReference type="GO" id="GO:0009253">
    <property type="term" value="P:peptidoglycan catabolic process"/>
    <property type="evidence" value="ECO:0007669"/>
    <property type="project" value="UniProtKB-UniRule"/>
</dbReference>
<feature type="active site" description="Proton donor/acceptor" evidence="10">
    <location>
        <position position="28"/>
    </location>
</feature>
<dbReference type="GO" id="GO:0030430">
    <property type="term" value="C:host cell cytoplasm"/>
    <property type="evidence" value="ECO:0007669"/>
    <property type="project" value="UniProtKB-SubCell"/>
</dbReference>
<dbReference type="InterPro" id="IPR051018">
    <property type="entry name" value="Bacteriophage_GH24"/>
</dbReference>
<proteinExistence type="inferred from homology"/>
<sequence>MGQEVNVSKECIEGIKKDEGIRFRPYRCPALLWTVGVGHVIDPNHIKVKLDERKGLAIPDGWDRTLTMAEVDGILAADLAIFERGVLRLCPQGLTQGRFDALVSFSFNVGLGNLQRSTIRMKHNRGDFDGAAEAFMAWTKAGGKELPGLVKRRKHEKAMYLG</sequence>
<evidence type="ECO:0000256" key="4">
    <source>
        <dbReference type="ARBA" id="ARBA00022638"/>
    </source>
</evidence>
<gene>
    <name evidence="12" type="ORF">UFOVP837_13</name>
</gene>
<feature type="active site" description="Proton donor/acceptor" evidence="10">
    <location>
        <position position="19"/>
    </location>
</feature>
<evidence type="ECO:0000256" key="1">
    <source>
        <dbReference type="ARBA" id="ARBA00000632"/>
    </source>
</evidence>
<evidence type="ECO:0000256" key="2">
    <source>
        <dbReference type="ARBA" id="ARBA00022529"/>
    </source>
</evidence>
<dbReference type="EMBL" id="LR796782">
    <property type="protein sequence ID" value="CAB4166216.1"/>
    <property type="molecule type" value="Genomic_DNA"/>
</dbReference>
<dbReference type="PANTHER" id="PTHR38107:SF4">
    <property type="entry name" value="LYSOZYME"/>
    <property type="match status" value="1"/>
</dbReference>
<evidence type="ECO:0000256" key="11">
    <source>
        <dbReference type="RuleBase" id="RU003788"/>
    </source>
</evidence>
<dbReference type="SUPFAM" id="SSF53955">
    <property type="entry name" value="Lysozyme-like"/>
    <property type="match status" value="1"/>
</dbReference>
<comment type="catalytic activity">
    <reaction evidence="1 10 11">
        <text>Hydrolysis of (1-&gt;4)-beta-linkages between N-acetylmuramic acid and N-acetyl-D-glucosamine residues in a peptidoglycan and between N-acetyl-D-glucosamine residues in chitodextrins.</text>
        <dbReference type="EC" id="3.2.1.17"/>
    </reaction>
</comment>
<dbReference type="GO" id="GO:0016998">
    <property type="term" value="P:cell wall macromolecule catabolic process"/>
    <property type="evidence" value="ECO:0007669"/>
    <property type="project" value="InterPro"/>
</dbReference>
<organism evidence="12">
    <name type="scientific">uncultured Caudovirales phage</name>
    <dbReference type="NCBI Taxonomy" id="2100421"/>
    <lineage>
        <taxon>Viruses</taxon>
        <taxon>Duplodnaviria</taxon>
        <taxon>Heunggongvirae</taxon>
        <taxon>Uroviricota</taxon>
        <taxon>Caudoviricetes</taxon>
        <taxon>Peduoviridae</taxon>
        <taxon>Maltschvirus</taxon>
        <taxon>Maltschvirus maltsch</taxon>
    </lineage>
</organism>
<evidence type="ECO:0000256" key="6">
    <source>
        <dbReference type="ARBA" id="ARBA00022852"/>
    </source>
</evidence>
<dbReference type="Gene3D" id="1.10.530.40">
    <property type="match status" value="1"/>
</dbReference>
<dbReference type="InterPro" id="IPR023346">
    <property type="entry name" value="Lysozyme-like_dom_sf"/>
</dbReference>
<evidence type="ECO:0000256" key="3">
    <source>
        <dbReference type="ARBA" id="ARBA00022612"/>
    </source>
</evidence>
<name>A0A6J5P884_9CAUD</name>
<dbReference type="InterPro" id="IPR033907">
    <property type="entry name" value="Endolysin_autolysin"/>
</dbReference>
<dbReference type="InterPro" id="IPR002196">
    <property type="entry name" value="Glyco_hydro_24"/>
</dbReference>
<dbReference type="InterPro" id="IPR023347">
    <property type="entry name" value="Lysozyme_dom_sf"/>
</dbReference>
<keyword evidence="8 10" id="KW-1035">Host cytoplasm</keyword>
<accession>A0A6J5P884</accession>
<dbReference type="Pfam" id="PF00959">
    <property type="entry name" value="Phage_lysozyme"/>
    <property type="match status" value="1"/>
</dbReference>
<keyword evidence="7 10" id="KW-0578">Host cell lysis by virus</keyword>
<protein>
    <recommendedName>
        <fullName evidence="10">Endolysin</fullName>
        <ecNumber evidence="10">3.2.1.17</ecNumber>
    </recommendedName>
    <alternativeName>
        <fullName evidence="10">Lysis protein</fullName>
    </alternativeName>
    <alternativeName>
        <fullName evidence="10">Lysozyme</fullName>
    </alternativeName>
    <alternativeName>
        <fullName evidence="10">Muramidase</fullName>
    </alternativeName>
</protein>
<evidence type="ECO:0000256" key="7">
    <source>
        <dbReference type="ARBA" id="ARBA00023142"/>
    </source>
</evidence>
<dbReference type="HAMAP" id="MF_04110">
    <property type="entry name" value="ENDOLYSIN_T4"/>
    <property type="match status" value="1"/>
</dbReference>
<keyword evidence="3 10" id="KW-1188">Viral release from host cell</keyword>
<keyword evidence="2 10" id="KW-0929">Antimicrobial</keyword>
<dbReference type="GO" id="GO:0044659">
    <property type="term" value="P:viral release from host cell by cytolysis"/>
    <property type="evidence" value="ECO:0007669"/>
    <property type="project" value="UniProtKB-UniRule"/>
</dbReference>
<dbReference type="InterPro" id="IPR034690">
    <property type="entry name" value="Endolysin_T4_type"/>
</dbReference>
<comment type="function">
    <text evidence="10">Endolysin with lysozyme activity that degrades host peptidoglycans and participates with the holin and spanin proteins in the sequential events which lead to the programmed host cell lysis releasing the mature viral particles. Once the holin has permeabilized the host cell membrane, the endolysin can reach the periplasm and break down the peptidoglycan layer.</text>
</comment>
<evidence type="ECO:0000313" key="12">
    <source>
        <dbReference type="EMBL" id="CAB4166216.1"/>
    </source>
</evidence>
<keyword evidence="9 10" id="KW-0326">Glycosidase</keyword>
<dbReference type="GO" id="GO:0003796">
    <property type="term" value="F:lysozyme activity"/>
    <property type="evidence" value="ECO:0007669"/>
    <property type="project" value="UniProtKB-UniRule"/>
</dbReference>
<comment type="similarity">
    <text evidence="10 11">Belongs to the glycosyl hydrolase 24 family.</text>
</comment>
<dbReference type="EC" id="3.2.1.17" evidence="10"/>
<comment type="subcellular location">
    <subcellularLocation>
        <location evidence="10">Host cytoplasm</location>
    </subcellularLocation>
    <text evidence="10">The endolysin is cytoplasmic, but can reach the periplasmic space with the help of the holins which disrupt the host cell membrane.</text>
</comment>
<evidence type="ECO:0000256" key="9">
    <source>
        <dbReference type="ARBA" id="ARBA00023295"/>
    </source>
</evidence>
<dbReference type="PANTHER" id="PTHR38107">
    <property type="match status" value="1"/>
</dbReference>
<evidence type="ECO:0000256" key="5">
    <source>
        <dbReference type="ARBA" id="ARBA00022801"/>
    </source>
</evidence>
<dbReference type="GO" id="GO:0042742">
    <property type="term" value="P:defense response to bacterium"/>
    <property type="evidence" value="ECO:0007669"/>
    <property type="project" value="UniProtKB-KW"/>
</dbReference>
<keyword evidence="6 10" id="KW-0204">Cytolysis</keyword>
<reference evidence="12" key="1">
    <citation type="submission" date="2020-04" db="EMBL/GenBank/DDBJ databases">
        <authorList>
            <person name="Chiriac C."/>
            <person name="Salcher M."/>
            <person name="Ghai R."/>
            <person name="Kavagutti S V."/>
        </authorList>
    </citation>
    <scope>NUCLEOTIDE SEQUENCE</scope>
</reference>